<evidence type="ECO:0008006" key="8">
    <source>
        <dbReference type="Google" id="ProtNLM"/>
    </source>
</evidence>
<dbReference type="Gene3D" id="3.90.190.20">
    <property type="entry name" value="Mur ligase, C-terminal domain"/>
    <property type="match status" value="1"/>
</dbReference>
<evidence type="ECO:0000259" key="6">
    <source>
        <dbReference type="Pfam" id="PF08245"/>
    </source>
</evidence>
<keyword evidence="2" id="KW-0547">Nucleotide-binding</keyword>
<dbReference type="InterPro" id="IPR005757">
    <property type="entry name" value="Mpl"/>
</dbReference>
<evidence type="ECO:0000256" key="2">
    <source>
        <dbReference type="ARBA" id="ARBA00022741"/>
    </source>
</evidence>
<dbReference type="EMBL" id="UINC01001099">
    <property type="protein sequence ID" value="SUZ70724.1"/>
    <property type="molecule type" value="Genomic_DNA"/>
</dbReference>
<dbReference type="AlphaFoldDB" id="A0A381PVP8"/>
<dbReference type="InterPro" id="IPR050061">
    <property type="entry name" value="MurCDEF_pg_biosynth"/>
</dbReference>
<dbReference type="InterPro" id="IPR013221">
    <property type="entry name" value="Mur_ligase_cen"/>
</dbReference>
<dbReference type="InterPro" id="IPR000713">
    <property type="entry name" value="Mur_ligase_N"/>
</dbReference>
<dbReference type="InterPro" id="IPR036615">
    <property type="entry name" value="Mur_ligase_C_dom_sf"/>
</dbReference>
<feature type="domain" description="Mur ligase N-terminal catalytic" evidence="4">
    <location>
        <begin position="2"/>
        <end position="99"/>
    </location>
</feature>
<dbReference type="InterPro" id="IPR036565">
    <property type="entry name" value="Mur-like_cat_sf"/>
</dbReference>
<evidence type="ECO:0000259" key="5">
    <source>
        <dbReference type="Pfam" id="PF02875"/>
    </source>
</evidence>
<dbReference type="SUPFAM" id="SSF53244">
    <property type="entry name" value="MurD-like peptide ligases, peptide-binding domain"/>
    <property type="match status" value="1"/>
</dbReference>
<dbReference type="Pfam" id="PF08245">
    <property type="entry name" value="Mur_ligase_M"/>
    <property type="match status" value="1"/>
</dbReference>
<name>A0A381PVP8_9ZZZZ</name>
<dbReference type="PANTHER" id="PTHR43445:SF5">
    <property type="entry name" value="UDP-N-ACETYLMURAMATE--L-ALANYL-GAMMA-D-GLUTAMYL-MESO-2,6-DIAMINOHEPTANDIOATE LIGASE"/>
    <property type="match status" value="1"/>
</dbReference>
<dbReference type="Gene3D" id="3.40.50.720">
    <property type="entry name" value="NAD(P)-binding Rossmann-like Domain"/>
    <property type="match status" value="1"/>
</dbReference>
<dbReference type="Pfam" id="PF02875">
    <property type="entry name" value="Mur_ligase_C"/>
    <property type="match status" value="1"/>
</dbReference>
<evidence type="ECO:0000259" key="4">
    <source>
        <dbReference type="Pfam" id="PF01225"/>
    </source>
</evidence>
<dbReference type="GO" id="GO:0005524">
    <property type="term" value="F:ATP binding"/>
    <property type="evidence" value="ECO:0007669"/>
    <property type="project" value="UniProtKB-KW"/>
</dbReference>
<protein>
    <recommendedName>
        <fullName evidence="8">UDP-N-acetylmuramate:L-alanyl-gamma-D-glutamyl-meso-diaminopimelate ligase</fullName>
    </recommendedName>
</protein>
<evidence type="ECO:0000256" key="3">
    <source>
        <dbReference type="ARBA" id="ARBA00022840"/>
    </source>
</evidence>
<keyword evidence="3" id="KW-0067">ATP-binding</keyword>
<dbReference type="Pfam" id="PF01225">
    <property type="entry name" value="Mur_ligase"/>
    <property type="match status" value="1"/>
</dbReference>
<dbReference type="HAMAP" id="MF_02020">
    <property type="entry name" value="Mpl"/>
    <property type="match status" value="1"/>
</dbReference>
<gene>
    <name evidence="7" type="ORF">METZ01_LOCUS23578</name>
</gene>
<feature type="domain" description="Mur ligase C-terminal" evidence="5">
    <location>
        <begin position="334"/>
        <end position="460"/>
    </location>
</feature>
<evidence type="ECO:0000313" key="7">
    <source>
        <dbReference type="EMBL" id="SUZ70724.1"/>
    </source>
</evidence>
<keyword evidence="1" id="KW-0436">Ligase</keyword>
<dbReference type="NCBIfam" id="TIGR01081">
    <property type="entry name" value="mpl"/>
    <property type="match status" value="1"/>
</dbReference>
<dbReference type="SUPFAM" id="SSF51984">
    <property type="entry name" value="MurCD N-terminal domain"/>
    <property type="match status" value="1"/>
</dbReference>
<accession>A0A381PVP8</accession>
<sequence>MHIHILGICGTFMGSLAVLAKQLGYRVSGSDANVYPPMSTQLEQQGIVLQEGFQPEHMEPPPDLVIIGNALSRGNPSVEYVLNEGLNYTSGPQWLSQFVLNDKWVLGVAGTHGKTTTSAMLAWMLDYAGMKPGYLIGGVTNNLPMSASMGDSPFFVVEADEYDSAFFDKRSKFVHYAPRTAILNNLEYDHADIFEDLDAIKKQFHHLVRTVPGNGLIIYPHDDPSIEALLQMGCWTPHQQFGIAVPDAVCKKLAMTDGVFWNALIKDKQGSEFELIKYGQGSAGEVTNRTVVSWELTGIHNVKNAMTALAAAHHVGLEIATACHALMEFKGVKRRMELCGVVNGIKVYDDFAHHPTAIKMTLQGMAAKLESEEGPSRLIGVIEPRSNTMKLGTHQHELNIACQAADMLVWFKPKDAKIDFDMLIRDSKVPGHAFSQVDQIIAFLKDNCQPGDHIVIMSNGSFGDIHTKLQQALQNGP</sequence>
<reference evidence="7" key="1">
    <citation type="submission" date="2018-05" db="EMBL/GenBank/DDBJ databases">
        <authorList>
            <person name="Lanie J.A."/>
            <person name="Ng W.-L."/>
            <person name="Kazmierczak K.M."/>
            <person name="Andrzejewski T.M."/>
            <person name="Davidsen T.M."/>
            <person name="Wayne K.J."/>
            <person name="Tettelin H."/>
            <person name="Glass J.I."/>
            <person name="Rusch D."/>
            <person name="Podicherti R."/>
            <person name="Tsui H.-C.T."/>
            <person name="Winkler M.E."/>
        </authorList>
    </citation>
    <scope>NUCLEOTIDE SEQUENCE</scope>
</reference>
<dbReference type="PANTHER" id="PTHR43445">
    <property type="entry name" value="UDP-N-ACETYLMURAMATE--L-ALANINE LIGASE-RELATED"/>
    <property type="match status" value="1"/>
</dbReference>
<dbReference type="SUPFAM" id="SSF53623">
    <property type="entry name" value="MurD-like peptide ligases, catalytic domain"/>
    <property type="match status" value="1"/>
</dbReference>
<organism evidence="7">
    <name type="scientific">marine metagenome</name>
    <dbReference type="NCBI Taxonomy" id="408172"/>
    <lineage>
        <taxon>unclassified sequences</taxon>
        <taxon>metagenomes</taxon>
        <taxon>ecological metagenomes</taxon>
    </lineage>
</organism>
<evidence type="ECO:0000256" key="1">
    <source>
        <dbReference type="ARBA" id="ARBA00022598"/>
    </source>
</evidence>
<dbReference type="GO" id="GO:0071555">
    <property type="term" value="P:cell wall organization"/>
    <property type="evidence" value="ECO:0007669"/>
    <property type="project" value="InterPro"/>
</dbReference>
<dbReference type="Gene3D" id="3.40.1190.10">
    <property type="entry name" value="Mur-like, catalytic domain"/>
    <property type="match status" value="1"/>
</dbReference>
<proteinExistence type="inferred from homology"/>
<dbReference type="InterPro" id="IPR004101">
    <property type="entry name" value="Mur_ligase_C"/>
</dbReference>
<dbReference type="GO" id="GO:0016881">
    <property type="term" value="F:acid-amino acid ligase activity"/>
    <property type="evidence" value="ECO:0007669"/>
    <property type="project" value="InterPro"/>
</dbReference>
<feature type="domain" description="Mur ligase central" evidence="6">
    <location>
        <begin position="108"/>
        <end position="312"/>
    </location>
</feature>
<dbReference type="GO" id="GO:0009252">
    <property type="term" value="P:peptidoglycan biosynthetic process"/>
    <property type="evidence" value="ECO:0007669"/>
    <property type="project" value="InterPro"/>
</dbReference>